<evidence type="ECO:0000313" key="1">
    <source>
        <dbReference type="EMBL" id="BAU82592.1"/>
    </source>
</evidence>
<reference evidence="1 2" key="1">
    <citation type="journal article" date="2016" name="Genome Announc.">
        <title>Complete Genome Sequence of Thiostrepton-Producing Streptomyces laurentii ATCC 31255.</title>
        <authorList>
            <person name="Doi K."/>
            <person name="Fujino Y."/>
            <person name="Nagayoshi Y."/>
            <person name="Ohshima T."/>
            <person name="Ogata S."/>
        </authorList>
    </citation>
    <scope>NUCLEOTIDE SEQUENCE [LARGE SCALE GENOMIC DNA]</scope>
    <source>
        <strain evidence="1 2">ATCC 31255</strain>
    </source>
</reference>
<protein>
    <submittedName>
        <fullName evidence="1">Uncharacterized protein</fullName>
    </submittedName>
</protein>
<dbReference type="Proteomes" id="UP000217676">
    <property type="component" value="Chromosome"/>
</dbReference>
<dbReference type="AlphaFoldDB" id="A0A169N9N4"/>
<keyword evidence="2" id="KW-1185">Reference proteome</keyword>
<proteinExistence type="predicted"/>
<dbReference type="EMBL" id="AP017424">
    <property type="protein sequence ID" value="BAU82592.1"/>
    <property type="molecule type" value="Genomic_DNA"/>
</dbReference>
<sequence>MQVAVVGHRDMGHAHLVARVEHVLQPRGTVQQGVLGVDVEVREGRLGHGDCLRLLFWGVSLEVYVSERPSERPDSDLAAARRRPLAGCRGVTGAAGDCPLCHMPG</sequence>
<accession>A0A169N9N4</accession>
<name>A0A169N9N4_STRLU</name>
<gene>
    <name evidence="1" type="ORF">SLA_1654</name>
</gene>
<organism evidence="1 2">
    <name type="scientific">Streptomyces laurentii</name>
    <dbReference type="NCBI Taxonomy" id="39478"/>
    <lineage>
        <taxon>Bacteria</taxon>
        <taxon>Bacillati</taxon>
        <taxon>Actinomycetota</taxon>
        <taxon>Actinomycetes</taxon>
        <taxon>Kitasatosporales</taxon>
        <taxon>Streptomycetaceae</taxon>
        <taxon>Streptomyces</taxon>
    </lineage>
</organism>
<evidence type="ECO:0000313" key="2">
    <source>
        <dbReference type="Proteomes" id="UP000217676"/>
    </source>
</evidence>
<dbReference type="KEGG" id="slau:SLA_1654"/>